<evidence type="ECO:0000313" key="3">
    <source>
        <dbReference type="Proteomes" id="UP001183629"/>
    </source>
</evidence>
<sequence length="79" mass="8486">MRNLLEPGVLVMLAPGTSMHPYQLATALKRTNRERDLAIKWGSLYTMIGALEKHGLIAATGRTGTGGGRTGAEQLRDHG</sequence>
<accession>A0AAE3ZTI6</accession>
<name>A0AAE3ZTI6_9ACTN</name>
<proteinExistence type="predicted"/>
<dbReference type="InterPro" id="IPR036388">
    <property type="entry name" value="WH-like_DNA-bd_sf"/>
</dbReference>
<dbReference type="InterPro" id="IPR036390">
    <property type="entry name" value="WH_DNA-bd_sf"/>
</dbReference>
<keyword evidence="3" id="KW-1185">Reference proteome</keyword>
<evidence type="ECO:0000256" key="1">
    <source>
        <dbReference type="SAM" id="MobiDB-lite"/>
    </source>
</evidence>
<comment type="caution">
    <text evidence="2">The sequence shown here is derived from an EMBL/GenBank/DDBJ whole genome shotgun (WGS) entry which is preliminary data.</text>
</comment>
<feature type="region of interest" description="Disordered" evidence="1">
    <location>
        <begin position="59"/>
        <end position="79"/>
    </location>
</feature>
<keyword evidence="2" id="KW-0238">DNA-binding</keyword>
<protein>
    <submittedName>
        <fullName evidence="2">DNA-binding PadR family transcriptional regulator</fullName>
    </submittedName>
</protein>
<dbReference type="GO" id="GO:0003677">
    <property type="term" value="F:DNA binding"/>
    <property type="evidence" value="ECO:0007669"/>
    <property type="project" value="UniProtKB-KW"/>
</dbReference>
<organism evidence="2 3">
    <name type="scientific">Catenuloplanes niger</name>
    <dbReference type="NCBI Taxonomy" id="587534"/>
    <lineage>
        <taxon>Bacteria</taxon>
        <taxon>Bacillati</taxon>
        <taxon>Actinomycetota</taxon>
        <taxon>Actinomycetes</taxon>
        <taxon>Micromonosporales</taxon>
        <taxon>Micromonosporaceae</taxon>
        <taxon>Catenuloplanes</taxon>
    </lineage>
</organism>
<evidence type="ECO:0000313" key="2">
    <source>
        <dbReference type="EMBL" id="MDR7325426.1"/>
    </source>
</evidence>
<dbReference type="RefSeq" id="WP_310420144.1">
    <property type="nucleotide sequence ID" value="NZ_JAVDYC010000001.1"/>
</dbReference>
<dbReference type="Proteomes" id="UP001183629">
    <property type="component" value="Unassembled WGS sequence"/>
</dbReference>
<dbReference type="EMBL" id="JAVDYC010000001">
    <property type="protein sequence ID" value="MDR7325426.1"/>
    <property type="molecule type" value="Genomic_DNA"/>
</dbReference>
<dbReference type="SUPFAM" id="SSF46785">
    <property type="entry name" value="Winged helix' DNA-binding domain"/>
    <property type="match status" value="1"/>
</dbReference>
<dbReference type="AlphaFoldDB" id="A0AAE3ZTI6"/>
<reference evidence="2 3" key="1">
    <citation type="submission" date="2023-07" db="EMBL/GenBank/DDBJ databases">
        <title>Sequencing the genomes of 1000 actinobacteria strains.</title>
        <authorList>
            <person name="Klenk H.-P."/>
        </authorList>
    </citation>
    <scope>NUCLEOTIDE SEQUENCE [LARGE SCALE GENOMIC DNA]</scope>
    <source>
        <strain evidence="2 3">DSM 44711</strain>
    </source>
</reference>
<gene>
    <name evidence="2" type="ORF">J2S44_005676</name>
</gene>
<dbReference type="Gene3D" id="1.10.10.10">
    <property type="entry name" value="Winged helix-like DNA-binding domain superfamily/Winged helix DNA-binding domain"/>
    <property type="match status" value="1"/>
</dbReference>